<dbReference type="AlphaFoldDB" id="A0A4Y2B9U8"/>
<proteinExistence type="predicted"/>
<dbReference type="Proteomes" id="UP000499080">
    <property type="component" value="Unassembled WGS sequence"/>
</dbReference>
<organism evidence="2 3">
    <name type="scientific">Araneus ventricosus</name>
    <name type="common">Orbweaver spider</name>
    <name type="synonym">Epeira ventricosa</name>
    <dbReference type="NCBI Taxonomy" id="182803"/>
    <lineage>
        <taxon>Eukaryota</taxon>
        <taxon>Metazoa</taxon>
        <taxon>Ecdysozoa</taxon>
        <taxon>Arthropoda</taxon>
        <taxon>Chelicerata</taxon>
        <taxon>Arachnida</taxon>
        <taxon>Araneae</taxon>
        <taxon>Araneomorphae</taxon>
        <taxon>Entelegynae</taxon>
        <taxon>Araneoidea</taxon>
        <taxon>Araneidae</taxon>
        <taxon>Araneus</taxon>
    </lineage>
</organism>
<protein>
    <submittedName>
        <fullName evidence="2">Uncharacterized protein</fullName>
    </submittedName>
</protein>
<evidence type="ECO:0000256" key="1">
    <source>
        <dbReference type="SAM" id="MobiDB-lite"/>
    </source>
</evidence>
<feature type="non-terminal residue" evidence="2">
    <location>
        <position position="56"/>
    </location>
</feature>
<dbReference type="EMBL" id="BGPR01234838">
    <property type="protein sequence ID" value="GBL88823.1"/>
    <property type="molecule type" value="Genomic_DNA"/>
</dbReference>
<name>A0A4Y2B9U8_ARAVE</name>
<evidence type="ECO:0000313" key="2">
    <source>
        <dbReference type="EMBL" id="GBL88823.1"/>
    </source>
</evidence>
<gene>
    <name evidence="2" type="ORF">AVEN_228563_1</name>
</gene>
<keyword evidence="3" id="KW-1185">Reference proteome</keyword>
<evidence type="ECO:0000313" key="3">
    <source>
        <dbReference type="Proteomes" id="UP000499080"/>
    </source>
</evidence>
<feature type="region of interest" description="Disordered" evidence="1">
    <location>
        <begin position="1"/>
        <end position="43"/>
    </location>
</feature>
<comment type="caution">
    <text evidence="2">The sequence shown here is derived from an EMBL/GenBank/DDBJ whole genome shotgun (WGS) entry which is preliminary data.</text>
</comment>
<accession>A0A4Y2B9U8</accession>
<sequence length="56" mass="6266">MTSEAGPEERTDPYSHRPSLWTLNPMGESVDEGCGPLFPSTTNDSPDTILNFTFYR</sequence>
<reference evidence="2 3" key="1">
    <citation type="journal article" date="2019" name="Sci. Rep.">
        <title>Orb-weaving spider Araneus ventricosus genome elucidates the spidroin gene catalogue.</title>
        <authorList>
            <person name="Kono N."/>
            <person name="Nakamura H."/>
            <person name="Ohtoshi R."/>
            <person name="Moran D.A.P."/>
            <person name="Shinohara A."/>
            <person name="Yoshida Y."/>
            <person name="Fujiwara M."/>
            <person name="Mori M."/>
            <person name="Tomita M."/>
            <person name="Arakawa K."/>
        </authorList>
    </citation>
    <scope>NUCLEOTIDE SEQUENCE [LARGE SCALE GENOMIC DNA]</scope>
</reference>